<accession>A0AAN8PAR2</accession>
<evidence type="ECO:0000313" key="2">
    <source>
        <dbReference type="Proteomes" id="UP001372834"/>
    </source>
</evidence>
<proteinExistence type="predicted"/>
<dbReference type="AlphaFoldDB" id="A0AAN8PAR2"/>
<feature type="non-terminal residue" evidence="1">
    <location>
        <position position="51"/>
    </location>
</feature>
<name>A0AAN8PAR2_POLSC</name>
<gene>
    <name evidence="1" type="ORF">RUM43_008839</name>
</gene>
<dbReference type="Proteomes" id="UP001372834">
    <property type="component" value="Unassembled WGS sequence"/>
</dbReference>
<reference evidence="1 2" key="1">
    <citation type="submission" date="2023-10" db="EMBL/GenBank/DDBJ databases">
        <title>Genomes of two closely related lineages of the louse Polyplax serrata with different host specificities.</title>
        <authorList>
            <person name="Martinu J."/>
            <person name="Tarabai H."/>
            <person name="Stefka J."/>
            <person name="Hypsa V."/>
        </authorList>
    </citation>
    <scope>NUCLEOTIDE SEQUENCE [LARGE SCALE GENOMIC DNA]</scope>
    <source>
        <strain evidence="1">HR10_N</strain>
    </source>
</reference>
<sequence>MDALNQGKEKEKVNYAQLIPYPRRLRYPVENVTRNTLIKPSSVHGYLVTQT</sequence>
<organism evidence="1 2">
    <name type="scientific">Polyplax serrata</name>
    <name type="common">Common mouse louse</name>
    <dbReference type="NCBI Taxonomy" id="468196"/>
    <lineage>
        <taxon>Eukaryota</taxon>
        <taxon>Metazoa</taxon>
        <taxon>Ecdysozoa</taxon>
        <taxon>Arthropoda</taxon>
        <taxon>Hexapoda</taxon>
        <taxon>Insecta</taxon>
        <taxon>Pterygota</taxon>
        <taxon>Neoptera</taxon>
        <taxon>Paraneoptera</taxon>
        <taxon>Psocodea</taxon>
        <taxon>Troctomorpha</taxon>
        <taxon>Phthiraptera</taxon>
        <taxon>Anoplura</taxon>
        <taxon>Polyplacidae</taxon>
        <taxon>Polyplax</taxon>
    </lineage>
</organism>
<dbReference type="EMBL" id="JAWJWE010000038">
    <property type="protein sequence ID" value="KAK6622987.1"/>
    <property type="molecule type" value="Genomic_DNA"/>
</dbReference>
<comment type="caution">
    <text evidence="1">The sequence shown here is derived from an EMBL/GenBank/DDBJ whole genome shotgun (WGS) entry which is preliminary data.</text>
</comment>
<evidence type="ECO:0000313" key="1">
    <source>
        <dbReference type="EMBL" id="KAK6622987.1"/>
    </source>
</evidence>
<protein>
    <submittedName>
        <fullName evidence="1">Uncharacterized protein</fullName>
    </submittedName>
</protein>